<dbReference type="Gene3D" id="3.40.50.10150">
    <property type="entry name" value="B12-dependent dehydatase associated subunit"/>
    <property type="match status" value="1"/>
</dbReference>
<dbReference type="Pfam" id="PF02288">
    <property type="entry name" value="Dehydratase_MU"/>
    <property type="match status" value="1"/>
</dbReference>
<protein>
    <recommendedName>
        <fullName evidence="3">Dehydratase medium subunit</fullName>
    </recommendedName>
</protein>
<organism evidence="1 2">
    <name type="scientific">Koleobacter methoxysyntrophicus</name>
    <dbReference type="NCBI Taxonomy" id="2751313"/>
    <lineage>
        <taxon>Bacteria</taxon>
        <taxon>Bacillati</taxon>
        <taxon>Bacillota</taxon>
        <taxon>Clostridia</taxon>
        <taxon>Koleobacterales</taxon>
        <taxon>Koleobacteraceae</taxon>
        <taxon>Koleobacter</taxon>
    </lineage>
</organism>
<evidence type="ECO:0000313" key="2">
    <source>
        <dbReference type="Proteomes" id="UP000662904"/>
    </source>
</evidence>
<dbReference type="EMBL" id="CP059066">
    <property type="protein sequence ID" value="QSQ08223.1"/>
    <property type="molecule type" value="Genomic_DNA"/>
</dbReference>
<dbReference type="AlphaFoldDB" id="A0A8A0RJ31"/>
<evidence type="ECO:0008006" key="3">
    <source>
        <dbReference type="Google" id="ProtNLM"/>
    </source>
</evidence>
<dbReference type="RefSeq" id="WP_206708451.1">
    <property type="nucleotide sequence ID" value="NZ_CP059066.1"/>
</dbReference>
<reference evidence="1" key="1">
    <citation type="submission" date="2020-07" db="EMBL/GenBank/DDBJ databases">
        <title>Koleobacter methoxysyntrophicus gen. nov., sp. nov., a novel anaerobic bacterium isolated from deep subsurface oil field and proposal of Koleobacterales ord. nov. in the phylum Firmicutes.</title>
        <authorList>
            <person name="Sakamoto S."/>
            <person name="Tamaki H."/>
        </authorList>
    </citation>
    <scope>NUCLEOTIDE SEQUENCE</scope>
    <source>
        <strain evidence="1">NRmbB1</strain>
    </source>
</reference>
<evidence type="ECO:0000313" key="1">
    <source>
        <dbReference type="EMBL" id="QSQ08223.1"/>
    </source>
</evidence>
<dbReference type="InterPro" id="IPR010254">
    <property type="entry name" value="B12-dep_deHydtase_bsu"/>
</dbReference>
<keyword evidence="2" id="KW-1185">Reference proteome</keyword>
<dbReference type="KEGG" id="kme:H0A61_00543"/>
<name>A0A8A0RJ31_9FIRM</name>
<gene>
    <name evidence="1" type="ORF">H0A61_00543</name>
</gene>
<dbReference type="Proteomes" id="UP000662904">
    <property type="component" value="Chromosome"/>
</dbReference>
<proteinExistence type="predicted"/>
<accession>A0A8A0RJ31</accession>
<dbReference type="SUPFAM" id="SSF52968">
    <property type="entry name" value="B12-dependent dehydatase associated subunit"/>
    <property type="match status" value="1"/>
</dbReference>
<dbReference type="InterPro" id="IPR003208">
    <property type="entry name" value="Dehydtase/Dehydtase_re"/>
</dbReference>
<sequence>MSTNPPKTRKPAVYIDCVGEAPGCIKYLEYGIEEEGVPWEKRESSCRDAVSAAYKAASDSPIGIGIGIDEDNQLVLHHQKLPEKQPLFNLKGASKEEVRLLGANSARLAKRIPLKPMNTPEEKGCNTYPGIGKNNIDLSERELIELVTIVVKEVLKRYPPF</sequence>